<accession>A0A9X1V8T7</accession>
<evidence type="ECO:0000256" key="5">
    <source>
        <dbReference type="ARBA" id="ARBA00022692"/>
    </source>
</evidence>
<dbReference type="InterPro" id="IPR001173">
    <property type="entry name" value="Glyco_trans_2-like"/>
</dbReference>
<dbReference type="FunFam" id="3.90.550.10:FF:000079">
    <property type="entry name" value="Probable glycosyl transferase"/>
    <property type="match status" value="1"/>
</dbReference>
<proteinExistence type="inferred from homology"/>
<dbReference type="InterPro" id="IPR029044">
    <property type="entry name" value="Nucleotide-diphossugar_trans"/>
</dbReference>
<keyword evidence="12" id="KW-1185">Reference proteome</keyword>
<evidence type="ECO:0000313" key="12">
    <source>
        <dbReference type="Proteomes" id="UP001139263"/>
    </source>
</evidence>
<evidence type="ECO:0000313" key="11">
    <source>
        <dbReference type="EMBL" id="MCI0183408.1"/>
    </source>
</evidence>
<evidence type="ECO:0000256" key="2">
    <source>
        <dbReference type="ARBA" id="ARBA00022475"/>
    </source>
</evidence>
<comment type="subcellular location">
    <subcellularLocation>
        <location evidence="1">Cell membrane</location>
        <topology evidence="1">Multi-pass membrane protein</topology>
    </subcellularLocation>
</comment>
<dbReference type="Gene3D" id="3.90.550.10">
    <property type="entry name" value="Spore Coat Polysaccharide Biosynthesis Protein SpsA, Chain A"/>
    <property type="match status" value="1"/>
</dbReference>
<keyword evidence="5 9" id="KW-0812">Transmembrane</keyword>
<dbReference type="EC" id="2.4.-.-" evidence="11"/>
<dbReference type="GO" id="GO:0016757">
    <property type="term" value="F:glycosyltransferase activity"/>
    <property type="evidence" value="ECO:0007669"/>
    <property type="project" value="UniProtKB-KW"/>
</dbReference>
<name>A0A9X1V8T7_9BACL</name>
<evidence type="ECO:0000256" key="3">
    <source>
        <dbReference type="ARBA" id="ARBA00022676"/>
    </source>
</evidence>
<evidence type="ECO:0000256" key="8">
    <source>
        <dbReference type="ARBA" id="ARBA00038152"/>
    </source>
</evidence>
<dbReference type="PANTHER" id="PTHR48090:SF1">
    <property type="entry name" value="PROPHAGE BACTOPRENOL GLUCOSYL TRANSFERASE HOMOLOG"/>
    <property type="match status" value="1"/>
</dbReference>
<dbReference type="InterPro" id="IPR050256">
    <property type="entry name" value="Glycosyltransferase_2"/>
</dbReference>
<evidence type="ECO:0000259" key="10">
    <source>
        <dbReference type="Pfam" id="PF00535"/>
    </source>
</evidence>
<keyword evidence="4 11" id="KW-0808">Transferase</keyword>
<dbReference type="AlphaFoldDB" id="A0A9X1V8T7"/>
<protein>
    <submittedName>
        <fullName evidence="11">Glycosyltransferase</fullName>
        <ecNumber evidence="11">2.4.-.-</ecNumber>
    </submittedName>
</protein>
<evidence type="ECO:0000256" key="4">
    <source>
        <dbReference type="ARBA" id="ARBA00022679"/>
    </source>
</evidence>
<evidence type="ECO:0000256" key="9">
    <source>
        <dbReference type="SAM" id="Phobius"/>
    </source>
</evidence>
<comment type="caution">
    <text evidence="11">The sequence shown here is derived from an EMBL/GenBank/DDBJ whole genome shotgun (WGS) entry which is preliminary data.</text>
</comment>
<dbReference type="RefSeq" id="WP_241713677.1">
    <property type="nucleotide sequence ID" value="NZ_JALBUF010000004.1"/>
</dbReference>
<feature type="transmembrane region" description="Helical" evidence="9">
    <location>
        <begin position="249"/>
        <end position="271"/>
    </location>
</feature>
<keyword evidence="6 9" id="KW-1133">Transmembrane helix</keyword>
<evidence type="ECO:0000256" key="6">
    <source>
        <dbReference type="ARBA" id="ARBA00022989"/>
    </source>
</evidence>
<gene>
    <name evidence="11" type="ORF">MM817_01685</name>
</gene>
<feature type="domain" description="Glycosyltransferase 2-like" evidence="10">
    <location>
        <begin position="25"/>
        <end position="186"/>
    </location>
</feature>
<dbReference type="EMBL" id="JALBUF010000004">
    <property type="protein sequence ID" value="MCI0183408.1"/>
    <property type="molecule type" value="Genomic_DNA"/>
</dbReference>
<keyword evidence="3 11" id="KW-0328">Glycosyltransferase</keyword>
<sequence length="332" mass="37618">MNVFSLENSSNCLSNKKFRTLSSISVVVPAYNEALSISKTYDKLIQVLEGTGVPFEILFVDDGSTDDTFEVLQKISVKDSRAKLVKLSRNFGHQLAVTAGIDNTSGEVIILIDADLQDPPEIIPQFIEKWSEGFEVVYAIRNSREGESLFKKLSAKFFYRILNKLTDIQIPLDTGDFRLMDRKVVNVLLQMPERHRFIRGLVSWAGFPQCGVPYIRSERFAGESKYPLKKMIKFSMDGITSFSFKPLQFALNLGFLCSGLGFLLILVIIILKVFTTLPIQGWTSLMVVILFLGGTQLFIMGIFGEYIGRIYDESRKRPLYIIEDKCNFPNNI</sequence>
<dbReference type="CDD" id="cd04187">
    <property type="entry name" value="DPM1_like_bac"/>
    <property type="match status" value="1"/>
</dbReference>
<dbReference type="PANTHER" id="PTHR48090">
    <property type="entry name" value="UNDECAPRENYL-PHOSPHATE 4-DEOXY-4-FORMAMIDO-L-ARABINOSE TRANSFERASE-RELATED"/>
    <property type="match status" value="1"/>
</dbReference>
<reference evidence="11" key="1">
    <citation type="submission" date="2022-03" db="EMBL/GenBank/DDBJ databases">
        <title>Draft Genome Sequence of Firmicute Strain S0AB, a Heterotrophic Iron/Sulfur-Oxidizing Extreme Acidophile.</title>
        <authorList>
            <person name="Vergara E."/>
            <person name="Pakostova E."/>
            <person name="Johnson D.B."/>
            <person name="Holmes D.S."/>
        </authorList>
    </citation>
    <scope>NUCLEOTIDE SEQUENCE</scope>
    <source>
        <strain evidence="11">S0AB</strain>
    </source>
</reference>
<evidence type="ECO:0000256" key="1">
    <source>
        <dbReference type="ARBA" id="ARBA00004651"/>
    </source>
</evidence>
<comment type="similarity">
    <text evidence="8">Belongs to the glycosyltransferase 2 family. GtrB subfamily.</text>
</comment>
<evidence type="ECO:0000256" key="7">
    <source>
        <dbReference type="ARBA" id="ARBA00023136"/>
    </source>
</evidence>
<dbReference type="GO" id="GO:0005886">
    <property type="term" value="C:plasma membrane"/>
    <property type="evidence" value="ECO:0007669"/>
    <property type="project" value="UniProtKB-SubCell"/>
</dbReference>
<dbReference type="SUPFAM" id="SSF53448">
    <property type="entry name" value="Nucleotide-diphospho-sugar transferases"/>
    <property type="match status" value="1"/>
</dbReference>
<keyword evidence="2" id="KW-1003">Cell membrane</keyword>
<feature type="transmembrane region" description="Helical" evidence="9">
    <location>
        <begin position="283"/>
        <end position="307"/>
    </location>
</feature>
<dbReference type="Pfam" id="PF00535">
    <property type="entry name" value="Glycos_transf_2"/>
    <property type="match status" value="1"/>
</dbReference>
<dbReference type="Proteomes" id="UP001139263">
    <property type="component" value="Unassembled WGS sequence"/>
</dbReference>
<organism evidence="11 12">
    <name type="scientific">Sulfoacidibacillus ferrooxidans</name>
    <dbReference type="NCBI Taxonomy" id="2005001"/>
    <lineage>
        <taxon>Bacteria</taxon>
        <taxon>Bacillati</taxon>
        <taxon>Bacillota</taxon>
        <taxon>Bacilli</taxon>
        <taxon>Bacillales</taxon>
        <taxon>Alicyclobacillaceae</taxon>
        <taxon>Sulfoacidibacillus</taxon>
    </lineage>
</organism>
<keyword evidence="7 9" id="KW-0472">Membrane</keyword>